<dbReference type="Pfam" id="PF13649">
    <property type="entry name" value="Methyltransf_25"/>
    <property type="match status" value="1"/>
</dbReference>
<comment type="function">
    <text evidence="3">Catalyzes the conversion of S-adenosyl-L-methionine (SAM) to carboxy-S-adenosyl-L-methionine (Cx-SAM).</text>
</comment>
<feature type="binding site" evidence="3">
    <location>
        <position position="197"/>
    </location>
    <ligand>
        <name>S-adenosyl-L-methionine</name>
        <dbReference type="ChEBI" id="CHEBI:59789"/>
    </ligand>
</feature>
<sequence length="247" mass="28004">MEADKIYINGTVQEDFTFNERVAEVFDDMVCRSVPFYGAVIDCIAGLLRQMACPGATLFDLGCSTGSTLLELSRRLEDLDMRFIGVDNAPAMLEKARRKAAMFSRTGDIRFVEADITSVDLSGADIIICNYTLQFVRPLVRQDFVNRLARHLSPGGILIISEKIISHDPRLNREYINMYHRFKRQHGYSELEIAAKREALENVLIPFSIQENMELLRQAGFTSVETFFQWCNFASFIAVKPPEGQDG</sequence>
<dbReference type="EC" id="2.1.3.-" evidence="3"/>
<dbReference type="NCBIfam" id="TIGR00740">
    <property type="entry name" value="carboxy-S-adenosyl-L-methionine synthase CmoA"/>
    <property type="match status" value="1"/>
</dbReference>
<feature type="binding site" evidence="3 4">
    <location>
        <begin position="87"/>
        <end position="88"/>
    </location>
    <ligand>
        <name>S-adenosyl-L-methionine</name>
        <dbReference type="ChEBI" id="CHEBI:59789"/>
    </ligand>
</feature>
<feature type="binding site" evidence="3 4">
    <location>
        <position position="130"/>
    </location>
    <ligand>
        <name>S-adenosyl-L-methionine</name>
        <dbReference type="ChEBI" id="CHEBI:59789"/>
    </ligand>
</feature>
<reference evidence="6" key="1">
    <citation type="submission" date="2020-12" db="EMBL/GenBank/DDBJ databases">
        <title>Desulfobium dissulfuricans gen. nov., sp. nov., a novel mesophilic, sulfate-reducing bacterium isolated from a deep-sea hydrothermal vent.</title>
        <authorList>
            <person name="Hashimoto Y."/>
            <person name="Tame A."/>
            <person name="Sawayama S."/>
            <person name="Miyazaki J."/>
            <person name="Takai K."/>
            <person name="Nakagawa S."/>
        </authorList>
    </citation>
    <scope>NUCLEOTIDE SEQUENCE</scope>
    <source>
        <strain evidence="6">GF1</strain>
    </source>
</reference>
<keyword evidence="1 3" id="KW-0808">Transferase</keyword>
<name>A0A915XKJ6_9BACT</name>
<dbReference type="SUPFAM" id="SSF53335">
    <property type="entry name" value="S-adenosyl-L-methionine-dependent methyltransferases"/>
    <property type="match status" value="1"/>
</dbReference>
<dbReference type="PANTHER" id="PTHR43861">
    <property type="entry name" value="TRANS-ACONITATE 2-METHYLTRANSFERASE-RELATED"/>
    <property type="match status" value="1"/>
</dbReference>
<dbReference type="PANTHER" id="PTHR43861:SF2">
    <property type="entry name" value="CARBOXY-S-ADENOSYL-L-METHIONINE SYNTHASE"/>
    <property type="match status" value="1"/>
</dbReference>
<evidence type="ECO:0000256" key="1">
    <source>
        <dbReference type="ARBA" id="ARBA00022679"/>
    </source>
</evidence>
<dbReference type="Gene3D" id="3.40.50.150">
    <property type="entry name" value="Vaccinia Virus protein VP39"/>
    <property type="match status" value="1"/>
</dbReference>
<comment type="similarity">
    <text evidence="3">Belongs to the class I-like SAM-binding methyltransferase superfamily. Cx-SAM synthase family.</text>
</comment>
<feature type="binding site" evidence="3 4">
    <location>
        <position position="37"/>
    </location>
    <ligand>
        <name>S-adenosyl-L-methionine</name>
        <dbReference type="ChEBI" id="CHEBI:59789"/>
    </ligand>
</feature>
<dbReference type="GO" id="GO:0002098">
    <property type="term" value="P:tRNA wobble uridine modification"/>
    <property type="evidence" value="ECO:0007669"/>
    <property type="project" value="InterPro"/>
</dbReference>
<feature type="binding site" evidence="3 4">
    <location>
        <begin position="62"/>
        <end position="64"/>
    </location>
    <ligand>
        <name>S-adenosyl-L-methionine</name>
        <dbReference type="ChEBI" id="CHEBI:59789"/>
    </ligand>
</feature>
<evidence type="ECO:0000256" key="3">
    <source>
        <dbReference type="HAMAP-Rule" id="MF_01589"/>
    </source>
</evidence>
<dbReference type="InterPro" id="IPR029063">
    <property type="entry name" value="SAM-dependent_MTases_sf"/>
</dbReference>
<accession>A0A915XKJ6</accession>
<feature type="domain" description="Methyltransferase" evidence="5">
    <location>
        <begin position="60"/>
        <end position="156"/>
    </location>
</feature>
<evidence type="ECO:0000313" key="7">
    <source>
        <dbReference type="Proteomes" id="UP001063350"/>
    </source>
</evidence>
<feature type="binding site" evidence="3 4">
    <location>
        <begin position="115"/>
        <end position="116"/>
    </location>
    <ligand>
        <name>S-adenosyl-L-methionine</name>
        <dbReference type="ChEBI" id="CHEBI:59789"/>
    </ligand>
</feature>
<proteinExistence type="inferred from homology"/>
<evidence type="ECO:0000256" key="2">
    <source>
        <dbReference type="ARBA" id="ARBA00022691"/>
    </source>
</evidence>
<protein>
    <recommendedName>
        <fullName evidence="3">Carboxy-S-adenosyl-L-methionine synthase</fullName>
        <shortName evidence="3">Cx-SAM synthase</shortName>
        <ecNumber evidence="3">2.1.3.-</ecNumber>
    </recommendedName>
</protein>
<dbReference type="HAMAP" id="MF_01589">
    <property type="entry name" value="Cx_SAM_synthase"/>
    <property type="match status" value="1"/>
</dbReference>
<dbReference type="PIRSF" id="PIRSF006325">
    <property type="entry name" value="MeTrfase_bac"/>
    <property type="match status" value="1"/>
</dbReference>
<evidence type="ECO:0000313" key="6">
    <source>
        <dbReference type="EMBL" id="BCO10092.1"/>
    </source>
</evidence>
<dbReference type="GO" id="GO:0016743">
    <property type="term" value="F:carboxyl- or carbamoyltransferase activity"/>
    <property type="evidence" value="ECO:0007669"/>
    <property type="project" value="UniProtKB-UniRule"/>
</dbReference>
<dbReference type="InterPro" id="IPR005271">
    <property type="entry name" value="CmoA"/>
</dbReference>
<keyword evidence="7" id="KW-1185">Reference proteome</keyword>
<dbReference type="CDD" id="cd02440">
    <property type="entry name" value="AdoMet_MTases"/>
    <property type="match status" value="1"/>
</dbReference>
<dbReference type="Proteomes" id="UP001063350">
    <property type="component" value="Chromosome"/>
</dbReference>
<evidence type="ECO:0000259" key="5">
    <source>
        <dbReference type="Pfam" id="PF13649"/>
    </source>
</evidence>
<dbReference type="EMBL" id="AP024233">
    <property type="protein sequence ID" value="BCO10092.1"/>
    <property type="molecule type" value="Genomic_DNA"/>
</dbReference>
<dbReference type="InterPro" id="IPR041698">
    <property type="entry name" value="Methyltransf_25"/>
</dbReference>
<dbReference type="KEGG" id="ddu:GF1_24680"/>
<dbReference type="GO" id="GO:1904047">
    <property type="term" value="F:S-adenosyl-L-methionine binding"/>
    <property type="evidence" value="ECO:0007669"/>
    <property type="project" value="UniProtKB-UniRule"/>
</dbReference>
<organism evidence="6 7">
    <name type="scientific">Desulfolithobacter dissulfuricans</name>
    <dbReference type="NCBI Taxonomy" id="2795293"/>
    <lineage>
        <taxon>Bacteria</taxon>
        <taxon>Pseudomonadati</taxon>
        <taxon>Thermodesulfobacteriota</taxon>
        <taxon>Desulfobulbia</taxon>
        <taxon>Desulfobulbales</taxon>
        <taxon>Desulfobulbaceae</taxon>
        <taxon>Desulfolithobacter</taxon>
    </lineage>
</organism>
<evidence type="ECO:0000256" key="4">
    <source>
        <dbReference type="PIRSR" id="PIRSR006325-1"/>
    </source>
</evidence>
<keyword evidence="2 3" id="KW-0949">S-adenosyl-L-methionine</keyword>
<dbReference type="RefSeq" id="WP_267926829.1">
    <property type="nucleotide sequence ID" value="NZ_AP024233.1"/>
</dbReference>
<gene>
    <name evidence="3 6" type="primary">cmoA</name>
    <name evidence="6" type="ORF">GF1_24680</name>
</gene>
<dbReference type="AlphaFoldDB" id="A0A915XKJ6"/>
<comment type="catalytic activity">
    <reaction evidence="3">
        <text>prephenate + S-adenosyl-L-methionine = carboxy-S-adenosyl-L-methionine + 3-phenylpyruvate + H2O</text>
        <dbReference type="Rhea" id="RHEA:51692"/>
        <dbReference type="ChEBI" id="CHEBI:15377"/>
        <dbReference type="ChEBI" id="CHEBI:18005"/>
        <dbReference type="ChEBI" id="CHEBI:29934"/>
        <dbReference type="ChEBI" id="CHEBI:59789"/>
        <dbReference type="ChEBI" id="CHEBI:134278"/>
    </reaction>
</comment>